<evidence type="ECO:0000256" key="5">
    <source>
        <dbReference type="ARBA" id="ARBA00023136"/>
    </source>
</evidence>
<comment type="subcellular location">
    <subcellularLocation>
        <location evidence="1">Membrane</location>
    </subcellularLocation>
</comment>
<dbReference type="PANTHER" id="PTHR10465:SF0">
    <property type="entry name" value="SARCALUMENIN"/>
    <property type="match status" value="1"/>
</dbReference>
<evidence type="ECO:0000256" key="4">
    <source>
        <dbReference type="ARBA" id="ARBA00023134"/>
    </source>
</evidence>
<dbReference type="Proteomes" id="UP001152872">
    <property type="component" value="Unassembled WGS sequence"/>
</dbReference>
<keyword evidence="4" id="KW-0342">GTP-binding</keyword>
<dbReference type="GO" id="GO:0005525">
    <property type="term" value="F:GTP binding"/>
    <property type="evidence" value="ECO:0007669"/>
    <property type="project" value="UniProtKB-KW"/>
</dbReference>
<organism evidence="7 8">
    <name type="scientific">Pseudanabaena catenata USMAC16</name>
    <dbReference type="NCBI Taxonomy" id="1855837"/>
    <lineage>
        <taxon>Bacteria</taxon>
        <taxon>Bacillati</taxon>
        <taxon>Cyanobacteriota</taxon>
        <taxon>Cyanophyceae</taxon>
        <taxon>Pseudanabaenales</taxon>
        <taxon>Pseudanabaenaceae</taxon>
        <taxon>Pseudanabaena</taxon>
    </lineage>
</organism>
<dbReference type="InterPro" id="IPR027094">
    <property type="entry name" value="Mitofusin_fam"/>
</dbReference>
<dbReference type="Pfam" id="PF00350">
    <property type="entry name" value="Dynamin_N"/>
    <property type="match status" value="1"/>
</dbReference>
<keyword evidence="2" id="KW-0547">Nucleotide-binding</keyword>
<reference evidence="7" key="1">
    <citation type="submission" date="2019-05" db="EMBL/GenBank/DDBJ databases">
        <title>Whole genome sequencing of Pseudanabaena catenata USMAC16.</title>
        <authorList>
            <person name="Khan Z."/>
            <person name="Omar W.M."/>
            <person name="Convey P."/>
            <person name="Merican F."/>
            <person name="Najimudin N."/>
        </authorList>
    </citation>
    <scope>NUCLEOTIDE SEQUENCE</scope>
    <source>
        <strain evidence="7">USMAC16</strain>
    </source>
</reference>
<evidence type="ECO:0000256" key="2">
    <source>
        <dbReference type="ARBA" id="ARBA00022741"/>
    </source>
</evidence>
<accession>A0A9X4MDN1</accession>
<evidence type="ECO:0000256" key="1">
    <source>
        <dbReference type="ARBA" id="ARBA00004370"/>
    </source>
</evidence>
<keyword evidence="8" id="KW-1185">Reference proteome</keyword>
<evidence type="ECO:0000256" key="3">
    <source>
        <dbReference type="ARBA" id="ARBA00022801"/>
    </source>
</evidence>
<dbReference type="PANTHER" id="PTHR10465">
    <property type="entry name" value="TRANSMEMBRANE GTPASE FZO1"/>
    <property type="match status" value="1"/>
</dbReference>
<dbReference type="AlphaFoldDB" id="A0A9X4MDN1"/>
<dbReference type="GO" id="GO:0003924">
    <property type="term" value="F:GTPase activity"/>
    <property type="evidence" value="ECO:0007669"/>
    <property type="project" value="InterPro"/>
</dbReference>
<protein>
    <submittedName>
        <fullName evidence="7">Dynamin family protein</fullName>
    </submittedName>
</protein>
<evidence type="ECO:0000259" key="6">
    <source>
        <dbReference type="Pfam" id="PF00350"/>
    </source>
</evidence>
<keyword evidence="5" id="KW-0472">Membrane</keyword>
<gene>
    <name evidence="7" type="ORF">FEV09_14520</name>
</gene>
<dbReference type="InterPro" id="IPR027417">
    <property type="entry name" value="P-loop_NTPase"/>
</dbReference>
<dbReference type="SUPFAM" id="SSF52540">
    <property type="entry name" value="P-loop containing nucleoside triphosphate hydrolases"/>
    <property type="match status" value="1"/>
</dbReference>
<feature type="domain" description="Dynamin N-terminal" evidence="6">
    <location>
        <begin position="53"/>
        <end position="286"/>
    </location>
</feature>
<name>A0A9X4MDN1_9CYAN</name>
<proteinExistence type="predicted"/>
<dbReference type="Gene3D" id="3.40.50.300">
    <property type="entry name" value="P-loop containing nucleotide triphosphate hydrolases"/>
    <property type="match status" value="1"/>
</dbReference>
<dbReference type="GO" id="GO:0016020">
    <property type="term" value="C:membrane"/>
    <property type="evidence" value="ECO:0007669"/>
    <property type="project" value="UniProtKB-SubCell"/>
</dbReference>
<dbReference type="RefSeq" id="WP_009627903.1">
    <property type="nucleotide sequence ID" value="NZ_VBTY01000123.1"/>
</dbReference>
<comment type="caution">
    <text evidence="7">The sequence shown here is derived from an EMBL/GenBank/DDBJ whole genome shotgun (WGS) entry which is preliminary data.</text>
</comment>
<evidence type="ECO:0000313" key="7">
    <source>
        <dbReference type="EMBL" id="MDG3495761.1"/>
    </source>
</evidence>
<keyword evidence="3" id="KW-0378">Hydrolase</keyword>
<evidence type="ECO:0000313" key="8">
    <source>
        <dbReference type="Proteomes" id="UP001152872"/>
    </source>
</evidence>
<sequence>MTLPNLFPQCQDLQSQVEAVLQLLQQEPSLRSQHDGSVVQSSLRKAIAPTFEIVFAGTFSAGKSMLINALLERELLYSAEGHATGTECKIAFAKVGEERVVLTFLSEVEVREQIQALCQLVGQIAPININQIESLKQLQTLTLAIIEQEGGKSKSKRAKDADALNLLIEGFIINRDRISSLANATYSMEQFGFENLKKAADYARRGANSAVLKRVEYYCNHPLLQDGNVIIDTPGIDAPIKKDALLTFEKIQNPDTSAVVFVLKTASTGELTSDETELSEAIQNNSGIRDRVFYVFNRIDETWRNEQLRSRLNHIVASQFRNSSKIYKTSGLLGFYGSQIKNTSIGDRFGLDSIFAESVKSVGGEEGTPQFVNEFNSYCLVSGKLDIAKFPIPYSVLETNAKNEKYVRLLSSLGTNLINQLIKDSGIEEFRAAITNYLTYEKRPLLFADLADDLQPICIALRQSYLETWHKLESQPRDIEAIKSQELQKLGHDLKQIGDLFREHIAQELNDAVASNKNQGLETDYRKLKENMVRRLDELLENFSVADVHQRAQASHRRNSVVPLMGILAEGFYFLANELEEVLVENSQKIAVNFFQNLIETIKKTTYYRELYRLLGNDGGIELRLENLAQTASAAIVNEARTECDRYVRERPEFYAEETNIIYQLRQTLQQACRGYDYQSMIESEPAIRQLLKLDFELKVKDTIMRTFRQTINQTFSTHLLASAEKQSDAILQQYDRARDYLAQTLEKEAQVKLDKNRSLQDAIEKNIAIYNESISGINQCLEALDLSRKKLPIISEIDLSVPTVIVDVVDVIDADSFVVDGLQDLEA</sequence>
<dbReference type="InterPro" id="IPR045063">
    <property type="entry name" value="Dynamin_N"/>
</dbReference>
<dbReference type="EMBL" id="VBTY01000123">
    <property type="protein sequence ID" value="MDG3495761.1"/>
    <property type="molecule type" value="Genomic_DNA"/>
</dbReference>